<organism evidence="8 9">
    <name type="scientific">Russula ochroleuca</name>
    <dbReference type="NCBI Taxonomy" id="152965"/>
    <lineage>
        <taxon>Eukaryota</taxon>
        <taxon>Fungi</taxon>
        <taxon>Dikarya</taxon>
        <taxon>Basidiomycota</taxon>
        <taxon>Agaricomycotina</taxon>
        <taxon>Agaricomycetes</taxon>
        <taxon>Russulales</taxon>
        <taxon>Russulaceae</taxon>
        <taxon>Russula</taxon>
    </lineage>
</organism>
<dbReference type="GO" id="GO:0004725">
    <property type="term" value="F:protein tyrosine phosphatase activity"/>
    <property type="evidence" value="ECO:0007669"/>
    <property type="project" value="UniProtKB-EC"/>
</dbReference>
<evidence type="ECO:0000313" key="9">
    <source>
        <dbReference type="Proteomes" id="UP000759537"/>
    </source>
</evidence>
<dbReference type="PANTHER" id="PTHR45848">
    <property type="entry name" value="DUAL SPECIFICITY PROTEIN PHOSPHATASE 12 FAMILY MEMBER"/>
    <property type="match status" value="1"/>
</dbReference>
<dbReference type="AlphaFoldDB" id="A0A9P5N267"/>
<dbReference type="EC" id="3.1.3.48" evidence="2"/>
<comment type="similarity">
    <text evidence="1">Belongs to the protein-tyrosine phosphatase family. Non-receptor class dual specificity subfamily.</text>
</comment>
<dbReference type="InterPro" id="IPR000340">
    <property type="entry name" value="Dual-sp_phosphatase_cat-dom"/>
</dbReference>
<dbReference type="SMART" id="SM00195">
    <property type="entry name" value="DSPc"/>
    <property type="match status" value="2"/>
</dbReference>
<dbReference type="PANTHER" id="PTHR45848:SF4">
    <property type="entry name" value="DUAL SPECIFICITY PROTEIN PHOSPHATASE 12"/>
    <property type="match status" value="1"/>
</dbReference>
<protein>
    <recommendedName>
        <fullName evidence="2">protein-tyrosine-phosphatase</fullName>
        <ecNumber evidence="2">3.1.3.48</ecNumber>
    </recommendedName>
</protein>
<evidence type="ECO:0000259" key="7">
    <source>
        <dbReference type="PROSITE" id="PS50056"/>
    </source>
</evidence>
<evidence type="ECO:0000256" key="3">
    <source>
        <dbReference type="ARBA" id="ARBA00022801"/>
    </source>
</evidence>
<evidence type="ECO:0000313" key="8">
    <source>
        <dbReference type="EMBL" id="KAF8484598.1"/>
    </source>
</evidence>
<evidence type="ECO:0000256" key="2">
    <source>
        <dbReference type="ARBA" id="ARBA00013064"/>
    </source>
</evidence>
<accession>A0A9P5N267</accession>
<comment type="caution">
    <text evidence="8">The sequence shown here is derived from an EMBL/GenBank/DDBJ whole genome shotgun (WGS) entry which is preliminary data.</text>
</comment>
<reference evidence="8" key="2">
    <citation type="journal article" date="2020" name="Nat. Commun.">
        <title>Large-scale genome sequencing of mycorrhizal fungi provides insights into the early evolution of symbiotic traits.</title>
        <authorList>
            <person name="Miyauchi S."/>
            <person name="Kiss E."/>
            <person name="Kuo A."/>
            <person name="Drula E."/>
            <person name="Kohler A."/>
            <person name="Sanchez-Garcia M."/>
            <person name="Morin E."/>
            <person name="Andreopoulos B."/>
            <person name="Barry K.W."/>
            <person name="Bonito G."/>
            <person name="Buee M."/>
            <person name="Carver A."/>
            <person name="Chen C."/>
            <person name="Cichocki N."/>
            <person name="Clum A."/>
            <person name="Culley D."/>
            <person name="Crous P.W."/>
            <person name="Fauchery L."/>
            <person name="Girlanda M."/>
            <person name="Hayes R.D."/>
            <person name="Keri Z."/>
            <person name="LaButti K."/>
            <person name="Lipzen A."/>
            <person name="Lombard V."/>
            <person name="Magnuson J."/>
            <person name="Maillard F."/>
            <person name="Murat C."/>
            <person name="Nolan M."/>
            <person name="Ohm R.A."/>
            <person name="Pangilinan J."/>
            <person name="Pereira M.F."/>
            <person name="Perotto S."/>
            <person name="Peter M."/>
            <person name="Pfister S."/>
            <person name="Riley R."/>
            <person name="Sitrit Y."/>
            <person name="Stielow J.B."/>
            <person name="Szollosi G."/>
            <person name="Zifcakova L."/>
            <person name="Stursova M."/>
            <person name="Spatafora J.W."/>
            <person name="Tedersoo L."/>
            <person name="Vaario L.M."/>
            <person name="Yamada A."/>
            <person name="Yan M."/>
            <person name="Wang P."/>
            <person name="Xu J."/>
            <person name="Bruns T."/>
            <person name="Baldrian P."/>
            <person name="Vilgalys R."/>
            <person name="Dunand C."/>
            <person name="Henrissat B."/>
            <person name="Grigoriev I.V."/>
            <person name="Hibbett D."/>
            <person name="Nagy L.G."/>
            <person name="Martin F.M."/>
        </authorList>
    </citation>
    <scope>NUCLEOTIDE SEQUENCE</scope>
    <source>
        <strain evidence="8">Prilba</strain>
    </source>
</reference>
<keyword evidence="9" id="KW-1185">Reference proteome</keyword>
<dbReference type="OrthoDB" id="10252009at2759"/>
<reference evidence="8" key="1">
    <citation type="submission" date="2019-10" db="EMBL/GenBank/DDBJ databases">
        <authorList>
            <consortium name="DOE Joint Genome Institute"/>
            <person name="Kuo A."/>
            <person name="Miyauchi S."/>
            <person name="Kiss E."/>
            <person name="Drula E."/>
            <person name="Kohler A."/>
            <person name="Sanchez-Garcia M."/>
            <person name="Andreopoulos B."/>
            <person name="Barry K.W."/>
            <person name="Bonito G."/>
            <person name="Buee M."/>
            <person name="Carver A."/>
            <person name="Chen C."/>
            <person name="Cichocki N."/>
            <person name="Clum A."/>
            <person name="Culley D."/>
            <person name="Crous P.W."/>
            <person name="Fauchery L."/>
            <person name="Girlanda M."/>
            <person name="Hayes R."/>
            <person name="Keri Z."/>
            <person name="LaButti K."/>
            <person name="Lipzen A."/>
            <person name="Lombard V."/>
            <person name="Magnuson J."/>
            <person name="Maillard F."/>
            <person name="Morin E."/>
            <person name="Murat C."/>
            <person name="Nolan M."/>
            <person name="Ohm R."/>
            <person name="Pangilinan J."/>
            <person name="Pereira M."/>
            <person name="Perotto S."/>
            <person name="Peter M."/>
            <person name="Riley R."/>
            <person name="Sitrit Y."/>
            <person name="Stielow B."/>
            <person name="Szollosi G."/>
            <person name="Zifcakova L."/>
            <person name="Stursova M."/>
            <person name="Spatafora J.W."/>
            <person name="Tedersoo L."/>
            <person name="Vaario L.-M."/>
            <person name="Yamada A."/>
            <person name="Yan M."/>
            <person name="Wang P."/>
            <person name="Xu J."/>
            <person name="Bruns T."/>
            <person name="Baldrian P."/>
            <person name="Vilgalys R."/>
            <person name="Henrissat B."/>
            <person name="Grigoriev I.V."/>
            <person name="Hibbett D."/>
            <person name="Nagy L.G."/>
            <person name="Martin F.M."/>
        </authorList>
    </citation>
    <scope>NUCLEOTIDE SEQUENCE</scope>
    <source>
        <strain evidence="8">Prilba</strain>
    </source>
</reference>
<proteinExistence type="inferred from homology"/>
<dbReference type="InterPro" id="IPR020422">
    <property type="entry name" value="TYR_PHOSPHATASE_DUAL_dom"/>
</dbReference>
<dbReference type="Proteomes" id="UP000759537">
    <property type="component" value="Unassembled WGS sequence"/>
</dbReference>
<evidence type="ECO:0000256" key="5">
    <source>
        <dbReference type="SAM" id="MobiDB-lite"/>
    </source>
</evidence>
<dbReference type="GO" id="GO:0008138">
    <property type="term" value="F:protein tyrosine/serine/threonine phosphatase activity"/>
    <property type="evidence" value="ECO:0007669"/>
    <property type="project" value="TreeGrafter"/>
</dbReference>
<dbReference type="CDD" id="cd14498">
    <property type="entry name" value="DSP"/>
    <property type="match status" value="1"/>
</dbReference>
<sequence length="393" mass="42892">MPNTATRNIDAVLDGQLYIGNLAAAKSIDLRRQFGITHLVSVCQDFPPEGPNHLIIPVQDSEYDDILIHLSNACRFIQNTLDGGGRVLVHCHMGISRSATVIAAYLMSTRQIPVHKALAIIKRARPQVEPNYGFIKELHAFEACRYSVSSTDATYRTWKRKHRQDVTSFLNSVSDTTVIVPEKLSLSSDFPADPERAANLVSYLGLTHCISLSPSATFPSNIGLTHNHIEIPQTNKASLLLALPAICKNIQDVLDNRGRILVHCLTESTAAIIACAYLMWSRQSSYKQAYRTLHDALPLFNPTDNFTKLLELYAACNCSPSSDHPALQDWLGIGYQSSSATPSQLSGSVAISSSPTRRAPGMVLPTPLPKQLSKAGGQANHSLSSLRPVTLDG</sequence>
<name>A0A9P5N267_9AGAM</name>
<gene>
    <name evidence="8" type="ORF">DFH94DRAFT_714768</name>
</gene>
<evidence type="ECO:0000259" key="6">
    <source>
        <dbReference type="PROSITE" id="PS50054"/>
    </source>
</evidence>
<dbReference type="SUPFAM" id="SSF52799">
    <property type="entry name" value="(Phosphotyrosine protein) phosphatases II"/>
    <property type="match status" value="2"/>
</dbReference>
<dbReference type="PROSITE" id="PS50056">
    <property type="entry name" value="TYR_PHOSPHATASE_2"/>
    <property type="match status" value="1"/>
</dbReference>
<dbReference type="InterPro" id="IPR029021">
    <property type="entry name" value="Prot-tyrosine_phosphatase-like"/>
</dbReference>
<dbReference type="PROSITE" id="PS00383">
    <property type="entry name" value="TYR_PHOSPHATASE_1"/>
    <property type="match status" value="1"/>
</dbReference>
<feature type="domain" description="Tyrosine-protein phosphatase" evidence="6">
    <location>
        <begin position="8"/>
        <end position="147"/>
    </location>
</feature>
<evidence type="ECO:0000256" key="4">
    <source>
        <dbReference type="ARBA" id="ARBA00022912"/>
    </source>
</evidence>
<keyword evidence="3" id="KW-0378">Hydrolase</keyword>
<dbReference type="Gene3D" id="3.90.190.10">
    <property type="entry name" value="Protein tyrosine phosphatase superfamily"/>
    <property type="match status" value="2"/>
</dbReference>
<keyword evidence="4" id="KW-0904">Protein phosphatase</keyword>
<dbReference type="Pfam" id="PF00782">
    <property type="entry name" value="DSPc"/>
    <property type="match status" value="2"/>
</dbReference>
<feature type="region of interest" description="Disordered" evidence="5">
    <location>
        <begin position="340"/>
        <end position="393"/>
    </location>
</feature>
<dbReference type="InterPro" id="IPR000387">
    <property type="entry name" value="Tyr_Pase_dom"/>
</dbReference>
<dbReference type="EMBL" id="WHVB01000003">
    <property type="protein sequence ID" value="KAF8484598.1"/>
    <property type="molecule type" value="Genomic_DNA"/>
</dbReference>
<feature type="domain" description="Tyrosine specific protein phosphatases" evidence="7">
    <location>
        <begin position="68"/>
        <end position="126"/>
    </location>
</feature>
<dbReference type="InterPro" id="IPR016130">
    <property type="entry name" value="Tyr_Pase_AS"/>
</dbReference>
<feature type="compositionally biased region" description="Polar residues" evidence="5">
    <location>
        <begin position="340"/>
        <end position="356"/>
    </location>
</feature>
<dbReference type="PROSITE" id="PS50054">
    <property type="entry name" value="TYR_PHOSPHATASE_DUAL"/>
    <property type="match status" value="1"/>
</dbReference>
<evidence type="ECO:0000256" key="1">
    <source>
        <dbReference type="ARBA" id="ARBA00008601"/>
    </source>
</evidence>